<dbReference type="Proteomes" id="UP000185494">
    <property type="component" value="Chromosome 1"/>
</dbReference>
<name>A0A1L7ABH3_9PROT</name>
<protein>
    <submittedName>
        <fullName evidence="1">Uncharacterized protein</fullName>
    </submittedName>
</protein>
<reference evidence="2" key="3">
    <citation type="submission" date="2023-09" db="EMBL/GenBank/DDBJ databases">
        <authorList>
            <person name="Schober I."/>
            <person name="Bunk B."/>
        </authorList>
    </citation>
    <scope>NUCLEOTIDE SEQUENCE</scope>
    <source>
        <strain evidence="2">DSM 103800</strain>
    </source>
</reference>
<reference evidence="1 3" key="1">
    <citation type="submission" date="2016-05" db="EMBL/GenBank/DDBJ databases">
        <title>Complete Genome and Methylome Analysis of Psychrotrophic Bacterial Isolates from Antarctic Lake Untersee.</title>
        <authorList>
            <person name="Fomenkov A."/>
            <person name="Akimov V.N."/>
            <person name="Vasilyeva L.V."/>
            <person name="Andersen D."/>
            <person name="Vincze T."/>
            <person name="Roberts R.J."/>
        </authorList>
    </citation>
    <scope>NUCLEOTIDE SEQUENCE [LARGE SCALE GENOMIC DNA]</scope>
    <source>
        <strain evidence="1 3">U14-5</strain>
    </source>
</reference>
<dbReference type="KEGG" id="rgi:RGI145_02450"/>
<dbReference type="AlphaFoldDB" id="A0A1L7ABH3"/>
<evidence type="ECO:0000313" key="4">
    <source>
        <dbReference type="Proteomes" id="UP001258945"/>
    </source>
</evidence>
<evidence type="ECO:0000313" key="3">
    <source>
        <dbReference type="Proteomes" id="UP000185494"/>
    </source>
</evidence>
<dbReference type="Proteomes" id="UP001258945">
    <property type="component" value="Unassembled WGS sequence"/>
</dbReference>
<keyword evidence="4" id="KW-1185">Reference proteome</keyword>
<dbReference type="STRING" id="257708.RGI145_02450"/>
<organism evidence="1 3">
    <name type="scientific">Roseomonas gilardii</name>
    <dbReference type="NCBI Taxonomy" id="257708"/>
    <lineage>
        <taxon>Bacteria</taxon>
        <taxon>Pseudomonadati</taxon>
        <taxon>Pseudomonadota</taxon>
        <taxon>Alphaproteobacteria</taxon>
        <taxon>Acetobacterales</taxon>
        <taxon>Roseomonadaceae</taxon>
        <taxon>Roseomonas</taxon>
    </lineage>
</organism>
<sequence>MSGHPLLVDLADVPAAHCDNCLDDLFRTIAIDLHADAARSMWRPHENPWLTAHVEDVTRCLSLVLERLQDAPSRALTGEPIGSLAKAEPLRGPGAGRRWLSCCAAVSCAPADR</sequence>
<dbReference type="RefSeq" id="WP_075797094.1">
    <property type="nucleotide sequence ID" value="NZ_CP015583.1"/>
</dbReference>
<dbReference type="EMBL" id="CP015583">
    <property type="protein sequence ID" value="APT56138.1"/>
    <property type="molecule type" value="Genomic_DNA"/>
</dbReference>
<dbReference type="EMBL" id="JAVVDO010000044">
    <property type="protein sequence ID" value="MDT8333121.1"/>
    <property type="molecule type" value="Genomic_DNA"/>
</dbReference>
<evidence type="ECO:0000313" key="1">
    <source>
        <dbReference type="EMBL" id="APT56138.1"/>
    </source>
</evidence>
<reference evidence="2 4" key="2">
    <citation type="journal article" date="2019" name="Microb. Pathog.">
        <title>Comparison of VITEK 2, MALDI-TOF MS, 16S rRNA gene sequencing, and whole-genome sequencing for identification of Roseomonas mucosa.</title>
        <authorList>
            <person name="Rudolph W.W."/>
            <person name="Gunzer F."/>
            <person name="Trauth M."/>
            <person name="Bunk B."/>
            <person name="Bigge R."/>
            <person name="Schrottner P."/>
        </authorList>
    </citation>
    <scope>NUCLEOTIDE SEQUENCE [LARGE SCALE GENOMIC DNA]</scope>
    <source>
        <strain evidence="2 4">DSM 103800</strain>
    </source>
</reference>
<proteinExistence type="predicted"/>
<accession>A0A1L7ABH3</accession>
<gene>
    <name evidence="1" type="ORF">RGI145_02450</name>
    <name evidence="2" type="ORF">RQ831_18890</name>
</gene>
<evidence type="ECO:0000313" key="2">
    <source>
        <dbReference type="EMBL" id="MDT8333121.1"/>
    </source>
</evidence>